<evidence type="ECO:0000313" key="3">
    <source>
        <dbReference type="EMBL" id="BCZ47905.1"/>
    </source>
</evidence>
<feature type="domain" description="Transglutaminase-like" evidence="2">
    <location>
        <begin position="154"/>
        <end position="216"/>
    </location>
</feature>
<dbReference type="Gene3D" id="3.10.620.30">
    <property type="match status" value="1"/>
</dbReference>
<reference evidence="4" key="1">
    <citation type="submission" date="2021-07" db="EMBL/GenBank/DDBJ databases">
        <title>Complete genome sequencing of a Clostridium isolate.</title>
        <authorList>
            <person name="Ueki A."/>
            <person name="Tonouchi A."/>
        </authorList>
    </citation>
    <scope>NUCLEOTIDE SEQUENCE [LARGE SCALE GENOMIC DNA]</scope>
    <source>
        <strain evidence="4">C5S11</strain>
    </source>
</reference>
<evidence type="ECO:0000256" key="1">
    <source>
        <dbReference type="SAM" id="Phobius"/>
    </source>
</evidence>
<dbReference type="SMART" id="SM00460">
    <property type="entry name" value="TGc"/>
    <property type="match status" value="1"/>
</dbReference>
<dbReference type="InterPro" id="IPR002931">
    <property type="entry name" value="Transglutaminase-like"/>
</dbReference>
<dbReference type="PROSITE" id="PS51257">
    <property type="entry name" value="PROKAR_LIPOPROTEIN"/>
    <property type="match status" value="1"/>
</dbReference>
<protein>
    <recommendedName>
        <fullName evidence="2">Transglutaminase-like domain-containing protein</fullName>
    </recommendedName>
</protein>
<dbReference type="Pfam" id="PF01841">
    <property type="entry name" value="Transglut_core"/>
    <property type="match status" value="1"/>
</dbReference>
<organism evidence="3 4">
    <name type="scientific">Clostridium gelidum</name>
    <dbReference type="NCBI Taxonomy" id="704125"/>
    <lineage>
        <taxon>Bacteria</taxon>
        <taxon>Bacillati</taxon>
        <taxon>Bacillota</taxon>
        <taxon>Clostridia</taxon>
        <taxon>Eubacteriales</taxon>
        <taxon>Clostridiaceae</taxon>
        <taxon>Clostridium</taxon>
    </lineage>
</organism>
<keyword evidence="1" id="KW-1133">Transmembrane helix</keyword>
<dbReference type="PANTHER" id="PTHR33490">
    <property type="entry name" value="BLR5614 PROTEIN-RELATED"/>
    <property type="match status" value="1"/>
</dbReference>
<dbReference type="PANTHER" id="PTHR33490:SF3">
    <property type="entry name" value="CONSERVED INTEGRAL MEMBRANE PROTEIN"/>
    <property type="match status" value="1"/>
</dbReference>
<keyword evidence="1" id="KW-0472">Membrane</keyword>
<dbReference type="EMBL" id="AP024849">
    <property type="protein sequence ID" value="BCZ47905.1"/>
    <property type="molecule type" value="Genomic_DNA"/>
</dbReference>
<name>A0ABN6J0R1_9CLOT</name>
<proteinExistence type="predicted"/>
<keyword evidence="4" id="KW-1185">Reference proteome</keyword>
<dbReference type="InterPro" id="IPR038765">
    <property type="entry name" value="Papain-like_cys_pep_sf"/>
</dbReference>
<accession>A0ABN6J0R1</accession>
<evidence type="ECO:0000259" key="2">
    <source>
        <dbReference type="SMART" id="SM00460"/>
    </source>
</evidence>
<sequence>MKESKFLLVIAGILSGCVQISVIIAMLVFPNITFNSTAVSSFSENGLKQDFSSNDDSEYSKRENSGFFKNIQSSKSKSSKAIIIYNGITIDDGIKSNENINNKAVELTENATSDRERAKILYTWIGSNIKYDDAKAEQVINGNRKMPESGAICAFEKRSGICFDKACLYVAMSRAINLKVRIIGGQAFDGTQYVGHAWNQVYLNDENTWINVDTTFYDGGNYFDSNLFNNHNVEEIAGEW</sequence>
<dbReference type="RefSeq" id="WP_224034213.1">
    <property type="nucleotide sequence ID" value="NZ_AP024849.1"/>
</dbReference>
<dbReference type="SUPFAM" id="SSF54001">
    <property type="entry name" value="Cysteine proteinases"/>
    <property type="match status" value="1"/>
</dbReference>
<keyword evidence="1" id="KW-0812">Transmembrane</keyword>
<dbReference type="Proteomes" id="UP000824633">
    <property type="component" value="Chromosome"/>
</dbReference>
<evidence type="ECO:0000313" key="4">
    <source>
        <dbReference type="Proteomes" id="UP000824633"/>
    </source>
</evidence>
<feature type="transmembrane region" description="Helical" evidence="1">
    <location>
        <begin position="7"/>
        <end position="29"/>
    </location>
</feature>
<gene>
    <name evidence="3" type="ORF">psyc5s11_39720</name>
</gene>